<protein>
    <recommendedName>
        <fullName evidence="2">non-specific protein-tyrosine kinase</fullName>
        <ecNumber evidence="2">2.7.10.2</ecNumber>
    </recommendedName>
</protein>
<evidence type="ECO:0000256" key="5">
    <source>
        <dbReference type="ARBA" id="ARBA00022777"/>
    </source>
</evidence>
<reference evidence="11 12" key="1">
    <citation type="submission" date="2019-12" db="EMBL/GenBank/DDBJ databases">
        <title>Complete genome sequence of Algicella marina strain 9Alg 56(T) isolated from the red alga Tichocarpus crinitus.</title>
        <authorList>
            <person name="Kim S.-G."/>
            <person name="Nedashkovskaya O.I."/>
        </authorList>
    </citation>
    <scope>NUCLEOTIDE SEQUENCE [LARGE SCALE GENOMIC DNA]</scope>
    <source>
        <strain evidence="11 12">9Alg 56</strain>
    </source>
</reference>
<name>A0A6P1T7Q9_9RHOB</name>
<dbReference type="GO" id="GO:0004713">
    <property type="term" value="F:protein tyrosine kinase activity"/>
    <property type="evidence" value="ECO:0007669"/>
    <property type="project" value="TreeGrafter"/>
</dbReference>
<dbReference type="CDD" id="cd05387">
    <property type="entry name" value="BY-kinase"/>
    <property type="match status" value="1"/>
</dbReference>
<dbReference type="Proteomes" id="UP000464495">
    <property type="component" value="Chromosome"/>
</dbReference>
<accession>A0A6P1T7Q9</accession>
<dbReference type="InterPro" id="IPR050445">
    <property type="entry name" value="Bact_polysacc_biosynth/exp"/>
</dbReference>
<feature type="coiled-coil region" evidence="9">
    <location>
        <begin position="130"/>
        <end position="157"/>
    </location>
</feature>
<dbReference type="EMBL" id="CP046620">
    <property type="protein sequence ID" value="QHQ36622.1"/>
    <property type="molecule type" value="Genomic_DNA"/>
</dbReference>
<proteinExistence type="inferred from homology"/>
<dbReference type="KEGG" id="amaq:GO499_16295"/>
<comment type="similarity">
    <text evidence="1">Belongs to the CpsD/CapB family.</text>
</comment>
<sequence>MTENRELQLAGRASFLLFLVVNKWRFLSWAAVGFLSSVLVFQYLSERAHRVTVTLELTPQPQLGDLLSPTDLPYLEGPDVDALFNKIAPRLGKVEMLRTRSSDSLQLRFTGSTATETTHRARRMADVLVILAQQTQLEFLARRMQEIREQQVDLQQRSGSFTPREVAAPITLIRGPAIDTTLERRLVALAKAIDLTLSPLRVSSLHRERRFSFAEKAAPIRSVITLIFGVAALLWSGRRHFTGHAILSGYELETHCDLPVLGQLPETRRQDRSLINAFMYSPASRLADAVRRLRFKVLPRGTRKSTKLLVFTATRPGEGCSTTALLFAQSVANWGRRVLLIDTDTRGRTLSKRLSGDQEVGILSLLAGVASFHEVRNRPDGLSLDFLPIEAASAHAADVLDTDRLSEFLDWAASEYDHIIIDTPPVATSPETLTVASLADRLLYVVRWQTTPLTAIRQGLHGLRIAGANPSGMVLNRQNIHAMRYLGYGDQNDMHHSLPA</sequence>
<dbReference type="PANTHER" id="PTHR32309:SF13">
    <property type="entry name" value="FERRIC ENTEROBACTIN TRANSPORT PROTEIN FEPE"/>
    <property type="match status" value="1"/>
</dbReference>
<dbReference type="SUPFAM" id="SSF52540">
    <property type="entry name" value="P-loop containing nucleoside triphosphate hydrolases"/>
    <property type="match status" value="1"/>
</dbReference>
<evidence type="ECO:0000313" key="11">
    <source>
        <dbReference type="EMBL" id="QHQ36622.1"/>
    </source>
</evidence>
<evidence type="ECO:0000256" key="6">
    <source>
        <dbReference type="ARBA" id="ARBA00022840"/>
    </source>
</evidence>
<keyword evidence="4" id="KW-0547">Nucleotide-binding</keyword>
<dbReference type="GO" id="GO:0005886">
    <property type="term" value="C:plasma membrane"/>
    <property type="evidence" value="ECO:0007669"/>
    <property type="project" value="TreeGrafter"/>
</dbReference>
<evidence type="ECO:0000256" key="9">
    <source>
        <dbReference type="SAM" id="Coils"/>
    </source>
</evidence>
<gene>
    <name evidence="11" type="ORF">GO499_16295</name>
</gene>
<dbReference type="Pfam" id="PF13614">
    <property type="entry name" value="AAA_31"/>
    <property type="match status" value="1"/>
</dbReference>
<dbReference type="RefSeq" id="WP_161863169.1">
    <property type="nucleotide sequence ID" value="NZ_CP046620.1"/>
</dbReference>
<evidence type="ECO:0000259" key="10">
    <source>
        <dbReference type="Pfam" id="PF13614"/>
    </source>
</evidence>
<keyword evidence="9" id="KW-0175">Coiled coil</keyword>
<feature type="domain" description="AAA" evidence="10">
    <location>
        <begin position="308"/>
        <end position="449"/>
    </location>
</feature>
<evidence type="ECO:0000256" key="2">
    <source>
        <dbReference type="ARBA" id="ARBA00011903"/>
    </source>
</evidence>
<comment type="catalytic activity">
    <reaction evidence="8">
        <text>L-tyrosyl-[protein] + ATP = O-phospho-L-tyrosyl-[protein] + ADP + H(+)</text>
        <dbReference type="Rhea" id="RHEA:10596"/>
        <dbReference type="Rhea" id="RHEA-COMP:10136"/>
        <dbReference type="Rhea" id="RHEA-COMP:20101"/>
        <dbReference type="ChEBI" id="CHEBI:15378"/>
        <dbReference type="ChEBI" id="CHEBI:30616"/>
        <dbReference type="ChEBI" id="CHEBI:46858"/>
        <dbReference type="ChEBI" id="CHEBI:61978"/>
        <dbReference type="ChEBI" id="CHEBI:456216"/>
        <dbReference type="EC" id="2.7.10.2"/>
    </reaction>
</comment>
<dbReference type="EC" id="2.7.10.2" evidence="2"/>
<evidence type="ECO:0000256" key="1">
    <source>
        <dbReference type="ARBA" id="ARBA00007316"/>
    </source>
</evidence>
<dbReference type="InterPro" id="IPR025669">
    <property type="entry name" value="AAA_dom"/>
</dbReference>
<evidence type="ECO:0000256" key="8">
    <source>
        <dbReference type="ARBA" id="ARBA00051245"/>
    </source>
</evidence>
<dbReference type="PANTHER" id="PTHR32309">
    <property type="entry name" value="TYROSINE-PROTEIN KINASE"/>
    <property type="match status" value="1"/>
</dbReference>
<keyword evidence="7" id="KW-0829">Tyrosine-protein kinase</keyword>
<keyword evidence="12" id="KW-1185">Reference proteome</keyword>
<keyword evidence="5" id="KW-0418">Kinase</keyword>
<dbReference type="InterPro" id="IPR005702">
    <property type="entry name" value="Wzc-like_C"/>
</dbReference>
<dbReference type="AlphaFoldDB" id="A0A6P1T7Q9"/>
<organism evidence="11 12">
    <name type="scientific">Algicella marina</name>
    <dbReference type="NCBI Taxonomy" id="2683284"/>
    <lineage>
        <taxon>Bacteria</taxon>
        <taxon>Pseudomonadati</taxon>
        <taxon>Pseudomonadota</taxon>
        <taxon>Alphaproteobacteria</taxon>
        <taxon>Rhodobacterales</taxon>
        <taxon>Paracoccaceae</taxon>
        <taxon>Algicella</taxon>
    </lineage>
</organism>
<evidence type="ECO:0000256" key="7">
    <source>
        <dbReference type="ARBA" id="ARBA00023137"/>
    </source>
</evidence>
<evidence type="ECO:0000256" key="4">
    <source>
        <dbReference type="ARBA" id="ARBA00022741"/>
    </source>
</evidence>
<evidence type="ECO:0000313" key="12">
    <source>
        <dbReference type="Proteomes" id="UP000464495"/>
    </source>
</evidence>
<keyword evidence="6" id="KW-0067">ATP-binding</keyword>
<evidence type="ECO:0000256" key="3">
    <source>
        <dbReference type="ARBA" id="ARBA00022679"/>
    </source>
</evidence>
<dbReference type="InterPro" id="IPR027417">
    <property type="entry name" value="P-loop_NTPase"/>
</dbReference>
<keyword evidence="3" id="KW-0808">Transferase</keyword>
<dbReference type="Gene3D" id="3.40.50.300">
    <property type="entry name" value="P-loop containing nucleotide triphosphate hydrolases"/>
    <property type="match status" value="1"/>
</dbReference>